<gene>
    <name evidence="4" type="ORF">B7R76_00730</name>
</gene>
<feature type="region of interest" description="Disordered" evidence="2">
    <location>
        <begin position="383"/>
        <end position="432"/>
    </location>
</feature>
<dbReference type="Pfam" id="PF07261">
    <property type="entry name" value="DnaB_2"/>
    <property type="match status" value="1"/>
</dbReference>
<proteinExistence type="inferred from homology"/>
<comment type="caution">
    <text evidence="4">The sequence shown here is derived from an EMBL/GenBank/DDBJ whole genome shotgun (WGS) entry which is preliminary data.</text>
</comment>
<sequence length="432" mass="46793">MLWENSYELILQDTPVPDLFIVDKMFSLSLIPLKLYLRLLYDFKKHEHNTSSELANILGCSDNEIKKAMTSLAIAGLIDLAPDGNRYEFTNLKLAELKNLLQMSEAAAGGKARVAGEGNAADNRAAKNSFERYMQDINKTFFHGGMTPTWYHMIETIIDQYHFDRQVMYCLVRECSERGNLRNYFYLKSVAKSWSERGIITYNDLIRDQDKLSLLRVASRLVGKSLRRTVTAADEEIIGDWIFKHGYKTDVLEYLLQKTPNLRNPTITALNTIVKKWVEAGLADLAAIEAFEQAEYRRLTSGTSVTSASSAISASSGGMSASFTGSGRSGRAGAARNAKGVKKFTERPFSYDGKADAAFINALLDNAAAKADLPQSFLPPTAKGKAANVGQGGSAAQSGGMAGVGSEAGAGAEGGTGAEAGTAVSSNADTQE</sequence>
<evidence type="ECO:0000256" key="1">
    <source>
        <dbReference type="ARBA" id="ARBA00093462"/>
    </source>
</evidence>
<dbReference type="RefSeq" id="WP_102892189.1">
    <property type="nucleotide sequence ID" value="NZ_NBZD01000001.1"/>
</dbReference>
<dbReference type="SUPFAM" id="SSF158499">
    <property type="entry name" value="DnaD domain-like"/>
    <property type="match status" value="1"/>
</dbReference>
<comment type="similarity">
    <text evidence="1">Belongs to the DnaB/DnaD family.</text>
</comment>
<dbReference type="Gene3D" id="1.10.10.630">
    <property type="entry name" value="DnaD domain-like"/>
    <property type="match status" value="2"/>
</dbReference>
<organism evidence="4 5">
    <name type="scientific">Mageeibacillus indolicus</name>
    <dbReference type="NCBI Taxonomy" id="884684"/>
    <lineage>
        <taxon>Bacteria</taxon>
        <taxon>Bacillati</taxon>
        <taxon>Bacillota</taxon>
        <taxon>Clostridia</taxon>
        <taxon>Eubacteriales</taxon>
        <taxon>Oscillospiraceae</taxon>
        <taxon>Mageeibacillus</taxon>
    </lineage>
</organism>
<feature type="compositionally biased region" description="Low complexity" evidence="2">
    <location>
        <begin position="311"/>
        <end position="336"/>
    </location>
</feature>
<dbReference type="InterPro" id="IPR034829">
    <property type="entry name" value="DnaD-like_sf"/>
</dbReference>
<protein>
    <recommendedName>
        <fullName evidence="3">DnaB/C C-terminal domain-containing protein</fullName>
    </recommendedName>
</protein>
<dbReference type="Proteomes" id="UP000236394">
    <property type="component" value="Unassembled WGS sequence"/>
</dbReference>
<accession>A0A2J8B3X9</accession>
<feature type="compositionally biased region" description="Low complexity" evidence="2">
    <location>
        <begin position="386"/>
        <end position="399"/>
    </location>
</feature>
<feature type="region of interest" description="Disordered" evidence="2">
    <location>
        <begin position="311"/>
        <end position="339"/>
    </location>
</feature>
<feature type="domain" description="DnaB/C C-terminal" evidence="3">
    <location>
        <begin position="135"/>
        <end position="207"/>
    </location>
</feature>
<dbReference type="InterPro" id="IPR006343">
    <property type="entry name" value="DnaB/C_C"/>
</dbReference>
<evidence type="ECO:0000256" key="2">
    <source>
        <dbReference type="SAM" id="MobiDB-lite"/>
    </source>
</evidence>
<name>A0A2J8B3X9_9FIRM</name>
<evidence type="ECO:0000313" key="5">
    <source>
        <dbReference type="Proteomes" id="UP000236394"/>
    </source>
</evidence>
<reference evidence="5" key="1">
    <citation type="submission" date="2017-04" db="EMBL/GenBank/DDBJ databases">
        <authorList>
            <person name="Bumgarner R.E."/>
            <person name="Fredricks D.N."/>
            <person name="Srinivasan S."/>
        </authorList>
    </citation>
    <scope>NUCLEOTIDE SEQUENCE [LARGE SCALE GENOMIC DNA]</scope>
    <source>
        <strain evidence="5">KA00405</strain>
    </source>
</reference>
<dbReference type="EMBL" id="NBZD01000001">
    <property type="protein sequence ID" value="PNH19446.1"/>
    <property type="molecule type" value="Genomic_DNA"/>
</dbReference>
<dbReference type="AlphaFoldDB" id="A0A2J8B3X9"/>
<evidence type="ECO:0000313" key="4">
    <source>
        <dbReference type="EMBL" id="PNH19446.1"/>
    </source>
</evidence>
<feature type="compositionally biased region" description="Gly residues" evidence="2">
    <location>
        <begin position="400"/>
        <end position="418"/>
    </location>
</feature>
<evidence type="ECO:0000259" key="3">
    <source>
        <dbReference type="Pfam" id="PF07261"/>
    </source>
</evidence>